<dbReference type="SUPFAM" id="SSF56349">
    <property type="entry name" value="DNA breaking-rejoining enzymes"/>
    <property type="match status" value="1"/>
</dbReference>
<proteinExistence type="predicted"/>
<dbReference type="Proteomes" id="UP000214566">
    <property type="component" value="Unassembled WGS sequence"/>
</dbReference>
<keyword evidence="2" id="KW-0238">DNA-binding</keyword>
<dbReference type="InterPro" id="IPR050090">
    <property type="entry name" value="Tyrosine_recombinase_XerCD"/>
</dbReference>
<dbReference type="Pfam" id="PF00589">
    <property type="entry name" value="Phage_integrase"/>
    <property type="match status" value="1"/>
</dbReference>
<dbReference type="InterPro" id="IPR002104">
    <property type="entry name" value="Integrase_catalytic"/>
</dbReference>
<dbReference type="PANTHER" id="PTHR30349">
    <property type="entry name" value="PHAGE INTEGRASE-RELATED"/>
    <property type="match status" value="1"/>
</dbReference>
<dbReference type="InterPro" id="IPR013762">
    <property type="entry name" value="Integrase-like_cat_sf"/>
</dbReference>
<dbReference type="GO" id="GO:0003677">
    <property type="term" value="F:DNA binding"/>
    <property type="evidence" value="ECO:0007669"/>
    <property type="project" value="UniProtKB-KW"/>
</dbReference>
<evidence type="ECO:0000256" key="1">
    <source>
        <dbReference type="ARBA" id="ARBA00022908"/>
    </source>
</evidence>
<evidence type="ECO:0000313" key="7">
    <source>
        <dbReference type="Proteomes" id="UP000214566"/>
    </source>
</evidence>
<feature type="compositionally biased region" description="Basic and acidic residues" evidence="4">
    <location>
        <begin position="436"/>
        <end position="453"/>
    </location>
</feature>
<protein>
    <submittedName>
        <fullName evidence="6">Putative Phage integrase</fullName>
    </submittedName>
</protein>
<dbReference type="GO" id="GO:0006310">
    <property type="term" value="P:DNA recombination"/>
    <property type="evidence" value="ECO:0007669"/>
    <property type="project" value="UniProtKB-KW"/>
</dbReference>
<dbReference type="GO" id="GO:0015074">
    <property type="term" value="P:DNA integration"/>
    <property type="evidence" value="ECO:0007669"/>
    <property type="project" value="UniProtKB-KW"/>
</dbReference>
<dbReference type="Gene3D" id="1.10.443.10">
    <property type="entry name" value="Intergrase catalytic core"/>
    <property type="match status" value="1"/>
</dbReference>
<dbReference type="CDD" id="cd00796">
    <property type="entry name" value="INT_Rci_Hp1_C"/>
    <property type="match status" value="1"/>
</dbReference>
<dbReference type="AlphaFoldDB" id="A0A238D970"/>
<keyword evidence="7" id="KW-1185">Reference proteome</keyword>
<feature type="region of interest" description="Disordered" evidence="4">
    <location>
        <begin position="404"/>
        <end position="461"/>
    </location>
</feature>
<keyword evidence="3" id="KW-0233">DNA recombination</keyword>
<accession>A0A238D970</accession>
<sequence>MRITPVVPRAPPSAQHRPARRCPMSPFQISGRQGWHAEVRLADGRTARKKFQLKHEAQAWMTREQAKADAAQAPAFGGPGKLTLGALLVEYAKLKTLVKGGYRAELTRINHYVVAAGLPPLLVEVDAAGRRYLRTQTTGAAVPKGWAHYLDTRRAQSARTYALIAQLGAKLCSAITSADIALLQTTMKADQLSESTAQKEIALLKACFNVAISTWKWKHFENPCVGVKLGKSEKRFVSISAAQMDALIAALAQCDNPQFWPLVELAMSSAMRKGSLLTLRWDHLDLEGRQAKIWAKGRWAQIPLSRRSVDILGRVPRTDANRVFTMSANAVDMAWDGVRQRAGVPKLQFRDLRHRAPTYYARKGATVTAIKQLLGHTTTRMAEVYIDMAADDVVHELDRLDGDVGPSTAALPPVHDPDGRKKHPHARRAQVGLPKEGVETAHDAQADACKQDAPEEPANAVPSAAGNVVYLRLLPKRVA</sequence>
<keyword evidence="1" id="KW-0229">DNA integration</keyword>
<dbReference type="Gene3D" id="1.10.150.130">
    <property type="match status" value="1"/>
</dbReference>
<dbReference type="InterPro" id="IPR010998">
    <property type="entry name" value="Integrase_recombinase_N"/>
</dbReference>
<evidence type="ECO:0000313" key="6">
    <source>
        <dbReference type="EMBL" id="SBP89847.1"/>
    </source>
</evidence>
<dbReference type="InterPro" id="IPR011010">
    <property type="entry name" value="DNA_brk_join_enz"/>
</dbReference>
<feature type="domain" description="Tyr recombinase" evidence="5">
    <location>
        <begin position="234"/>
        <end position="398"/>
    </location>
</feature>
<evidence type="ECO:0000256" key="2">
    <source>
        <dbReference type="ARBA" id="ARBA00023125"/>
    </source>
</evidence>
<evidence type="ECO:0000256" key="3">
    <source>
        <dbReference type="ARBA" id="ARBA00023172"/>
    </source>
</evidence>
<gene>
    <name evidence="6" type="ORF">THIARS_80371</name>
</gene>
<dbReference type="PANTHER" id="PTHR30349:SF94">
    <property type="entry name" value="INTEGRASE_RECOMBINASE HI_1414-RELATED"/>
    <property type="match status" value="1"/>
</dbReference>
<evidence type="ECO:0000259" key="5">
    <source>
        <dbReference type="PROSITE" id="PS51898"/>
    </source>
</evidence>
<dbReference type="PROSITE" id="PS51898">
    <property type="entry name" value="TYR_RECOMBINASE"/>
    <property type="match status" value="1"/>
</dbReference>
<evidence type="ECO:0000256" key="4">
    <source>
        <dbReference type="SAM" id="MobiDB-lite"/>
    </source>
</evidence>
<dbReference type="EMBL" id="FLMQ01000057">
    <property type="protein sequence ID" value="SBP89847.1"/>
    <property type="molecule type" value="Genomic_DNA"/>
</dbReference>
<reference evidence="6 7" key="1">
    <citation type="submission" date="2016-06" db="EMBL/GenBank/DDBJ databases">
        <authorList>
            <person name="Kjaerup R.B."/>
            <person name="Dalgaard T.S."/>
            <person name="Juul-Madsen H.R."/>
        </authorList>
    </citation>
    <scope>NUCLEOTIDE SEQUENCE [LARGE SCALE GENOMIC DNA]</scope>
    <source>
        <strain evidence="6 7">DSM 16361</strain>
    </source>
</reference>
<dbReference type="OrthoDB" id="662444at2"/>
<feature type="region of interest" description="Disordered" evidence="4">
    <location>
        <begin position="1"/>
        <end position="22"/>
    </location>
</feature>
<organism evidence="6 7">
    <name type="scientific">Thiomonas delicata</name>
    <name type="common">Thiomonas cuprina</name>
    <dbReference type="NCBI Taxonomy" id="364030"/>
    <lineage>
        <taxon>Bacteria</taxon>
        <taxon>Pseudomonadati</taxon>
        <taxon>Pseudomonadota</taxon>
        <taxon>Betaproteobacteria</taxon>
        <taxon>Burkholderiales</taxon>
        <taxon>Thiomonas</taxon>
    </lineage>
</organism>
<name>A0A238D970_THIDL</name>